<keyword evidence="4" id="KW-0808">Transferase</keyword>
<organism evidence="9 10">
    <name type="scientific">candidate division WOR-1 bacterium DG_54_3</name>
    <dbReference type="NCBI Taxonomy" id="1703775"/>
    <lineage>
        <taxon>Bacteria</taxon>
        <taxon>Bacillati</taxon>
        <taxon>Saganbacteria</taxon>
    </lineage>
</organism>
<proteinExistence type="predicted"/>
<feature type="transmembrane region" description="Helical" evidence="8">
    <location>
        <begin position="213"/>
        <end position="233"/>
    </location>
</feature>
<feature type="transmembrane region" description="Helical" evidence="8">
    <location>
        <begin position="398"/>
        <end position="418"/>
    </location>
</feature>
<dbReference type="GO" id="GO:0016763">
    <property type="term" value="F:pentosyltransferase activity"/>
    <property type="evidence" value="ECO:0007669"/>
    <property type="project" value="TreeGrafter"/>
</dbReference>
<evidence type="ECO:0000256" key="8">
    <source>
        <dbReference type="SAM" id="Phobius"/>
    </source>
</evidence>
<evidence type="ECO:0000313" key="10">
    <source>
        <dbReference type="Proteomes" id="UP000051861"/>
    </source>
</evidence>
<name>A0A0S7Y5Q6_UNCSA</name>
<evidence type="ECO:0000256" key="7">
    <source>
        <dbReference type="ARBA" id="ARBA00023136"/>
    </source>
</evidence>
<keyword evidence="5 8" id="KW-0812">Transmembrane</keyword>
<evidence type="ECO:0000256" key="5">
    <source>
        <dbReference type="ARBA" id="ARBA00022692"/>
    </source>
</evidence>
<dbReference type="EMBL" id="LIZX01000020">
    <property type="protein sequence ID" value="KPJ69593.1"/>
    <property type="molecule type" value="Genomic_DNA"/>
</dbReference>
<evidence type="ECO:0000256" key="4">
    <source>
        <dbReference type="ARBA" id="ARBA00022679"/>
    </source>
</evidence>
<feature type="transmembrane region" description="Helical" evidence="8">
    <location>
        <begin position="366"/>
        <end position="391"/>
    </location>
</feature>
<keyword evidence="3" id="KW-0328">Glycosyltransferase</keyword>
<gene>
    <name evidence="9" type="ORF">AMJ44_03280</name>
</gene>
<dbReference type="AlphaFoldDB" id="A0A0S7Y5Q6"/>
<dbReference type="Proteomes" id="UP000051861">
    <property type="component" value="Unassembled WGS sequence"/>
</dbReference>
<evidence type="ECO:0000256" key="3">
    <source>
        <dbReference type="ARBA" id="ARBA00022676"/>
    </source>
</evidence>
<dbReference type="GO" id="GO:0009103">
    <property type="term" value="P:lipopolysaccharide biosynthetic process"/>
    <property type="evidence" value="ECO:0007669"/>
    <property type="project" value="UniProtKB-ARBA"/>
</dbReference>
<comment type="caution">
    <text evidence="9">The sequence shown here is derived from an EMBL/GenBank/DDBJ whole genome shotgun (WGS) entry which is preliminary data.</text>
</comment>
<comment type="subcellular location">
    <subcellularLocation>
        <location evidence="1">Cell membrane</location>
        <topology evidence="1">Multi-pass membrane protein</topology>
    </subcellularLocation>
</comment>
<dbReference type="GO" id="GO:0005886">
    <property type="term" value="C:plasma membrane"/>
    <property type="evidence" value="ECO:0007669"/>
    <property type="project" value="UniProtKB-SubCell"/>
</dbReference>
<feature type="transmembrane region" description="Helical" evidence="8">
    <location>
        <begin position="177"/>
        <end position="201"/>
    </location>
</feature>
<accession>A0A0S7Y5Q6</accession>
<keyword evidence="2" id="KW-1003">Cell membrane</keyword>
<protein>
    <submittedName>
        <fullName evidence="9">Uncharacterized protein</fullName>
    </submittedName>
</protein>
<evidence type="ECO:0000256" key="1">
    <source>
        <dbReference type="ARBA" id="ARBA00004651"/>
    </source>
</evidence>
<dbReference type="PANTHER" id="PTHR33908">
    <property type="entry name" value="MANNOSYLTRANSFERASE YKCB-RELATED"/>
    <property type="match status" value="1"/>
</dbReference>
<sequence>MSHTKFIARLKKATQLLWKNWVIIVLLGFSLLIRIYIFKNIRPGFHTDSITYLILSDLETVRTPGYPLFIEAIQFINDLFSMTTDYLGLIVLVQMFLLGTLNCFLIYKLAKIITGNNSFSFVVGLLYNFDYLVMGFEFSILTETLSITLILITLLLYLEIFKGKKYAPYAAGLSSVFLLLTRPTFLTLFIGLLLITAIVYFRKIIKEGFFKHFRKAILIFLLINIAGIASWSLRNKIKFDYFGISSLLPYQLRHYTNNFFHKYKKDDHELMNTMAAIYLEENLNAAIFEARLMNEMNLTGPEISKLFLKMNLKLIKDNPGDYIKQIPDAISKYYGVYSYWWTVPHQKKLLNKRKPVSRILRYFFNIYQFLFTNSIAQIILLVIMPIILLFLVRKNKSAFHLVCLCEFVINYNFLVSVLSCSADNLRYRVPVEPLIVLISLPSFFLLVKNAPKSIKKILHKKPL</sequence>
<feature type="transmembrane region" description="Helical" evidence="8">
    <location>
        <begin position="86"/>
        <end position="110"/>
    </location>
</feature>
<keyword evidence="7 8" id="KW-0472">Membrane</keyword>
<evidence type="ECO:0000256" key="6">
    <source>
        <dbReference type="ARBA" id="ARBA00022989"/>
    </source>
</evidence>
<feature type="transmembrane region" description="Helical" evidence="8">
    <location>
        <begin position="131"/>
        <end position="157"/>
    </location>
</feature>
<evidence type="ECO:0000313" key="9">
    <source>
        <dbReference type="EMBL" id="KPJ69593.1"/>
    </source>
</evidence>
<keyword evidence="6 8" id="KW-1133">Transmembrane helix</keyword>
<dbReference type="PANTHER" id="PTHR33908:SF11">
    <property type="entry name" value="MEMBRANE PROTEIN"/>
    <property type="match status" value="1"/>
</dbReference>
<reference evidence="9 10" key="1">
    <citation type="journal article" date="2015" name="Microbiome">
        <title>Genomic resolution of linkages in carbon, nitrogen, and sulfur cycling among widespread estuary sediment bacteria.</title>
        <authorList>
            <person name="Baker B.J."/>
            <person name="Lazar C.S."/>
            <person name="Teske A.P."/>
            <person name="Dick G.J."/>
        </authorList>
    </citation>
    <scope>NUCLEOTIDE SEQUENCE [LARGE SCALE GENOMIC DNA]</scope>
    <source>
        <strain evidence="9">DG_54_3</strain>
    </source>
</reference>
<feature type="transmembrane region" description="Helical" evidence="8">
    <location>
        <begin position="21"/>
        <end position="38"/>
    </location>
</feature>
<evidence type="ECO:0000256" key="2">
    <source>
        <dbReference type="ARBA" id="ARBA00022475"/>
    </source>
</evidence>
<dbReference type="InterPro" id="IPR050297">
    <property type="entry name" value="LipidA_mod_glycosyltrf_83"/>
</dbReference>